<evidence type="ECO:0000313" key="5">
    <source>
        <dbReference type="EMBL" id="KAK5972623.1"/>
    </source>
</evidence>
<reference evidence="5 6" key="1">
    <citation type="submission" date="2019-10" db="EMBL/GenBank/DDBJ databases">
        <title>Assembly and Annotation for the nematode Trichostrongylus colubriformis.</title>
        <authorList>
            <person name="Martin J."/>
        </authorList>
    </citation>
    <scope>NUCLEOTIDE SEQUENCE [LARGE SCALE GENOMIC DNA]</scope>
    <source>
        <strain evidence="5">G859</strain>
        <tissue evidence="5">Whole worm</tissue>
    </source>
</reference>
<keyword evidence="1" id="KW-0479">Metal-binding</keyword>
<feature type="chain" id="PRO_5042868602" evidence="3">
    <location>
        <begin position="20"/>
        <end position="175"/>
    </location>
</feature>
<evidence type="ECO:0000313" key="6">
    <source>
        <dbReference type="Proteomes" id="UP001331761"/>
    </source>
</evidence>
<organism evidence="5 6">
    <name type="scientific">Trichostrongylus colubriformis</name>
    <name type="common">Black scour worm</name>
    <dbReference type="NCBI Taxonomy" id="6319"/>
    <lineage>
        <taxon>Eukaryota</taxon>
        <taxon>Metazoa</taxon>
        <taxon>Ecdysozoa</taxon>
        <taxon>Nematoda</taxon>
        <taxon>Chromadorea</taxon>
        <taxon>Rhabditida</taxon>
        <taxon>Rhabditina</taxon>
        <taxon>Rhabditomorpha</taxon>
        <taxon>Strongyloidea</taxon>
        <taxon>Trichostrongylidae</taxon>
        <taxon>Trichostrongylus</taxon>
    </lineage>
</organism>
<dbReference type="AlphaFoldDB" id="A0AAN8FXW8"/>
<proteinExistence type="predicted"/>
<accession>A0AAN8FXW8</accession>
<dbReference type="InterPro" id="IPR008922">
    <property type="entry name" value="Di-copper_centre_dom_sf"/>
</dbReference>
<sequence>MLWFTILYGVLSYAITTNAQGICDNAPTPALRITCQQITNWDANTRTVRPTTRTLVAAPGAAGISPLGVDISSVASSTTPSTVYDCLDIACICLFFGGTGGSSCTLPNGQTLRKAIRKEFRVMTDDERQNYITAMWTIKGNGDYDDIARIHSQFITSPGAHSGPAFLPWHREFIK</sequence>
<dbReference type="PANTHER" id="PTHR11474">
    <property type="entry name" value="TYROSINASE FAMILY MEMBER"/>
    <property type="match status" value="1"/>
</dbReference>
<dbReference type="InterPro" id="IPR050316">
    <property type="entry name" value="Tyrosinase/Hemocyanin"/>
</dbReference>
<keyword evidence="2" id="KW-0186">Copper</keyword>
<evidence type="ECO:0000256" key="1">
    <source>
        <dbReference type="ARBA" id="ARBA00022723"/>
    </source>
</evidence>
<comment type="caution">
    <text evidence="5">The sequence shown here is derived from an EMBL/GenBank/DDBJ whole genome shotgun (WGS) entry which is preliminary data.</text>
</comment>
<evidence type="ECO:0000256" key="3">
    <source>
        <dbReference type="SAM" id="SignalP"/>
    </source>
</evidence>
<name>A0AAN8FXW8_TRICO</name>
<feature type="domain" description="Tyrosinase copper-binding" evidence="4">
    <location>
        <begin position="143"/>
        <end position="174"/>
    </location>
</feature>
<protein>
    <submittedName>
        <fullName evidence="5">Tyrosinase protein tyr-3</fullName>
    </submittedName>
</protein>
<dbReference type="GO" id="GO:0016491">
    <property type="term" value="F:oxidoreductase activity"/>
    <property type="evidence" value="ECO:0007669"/>
    <property type="project" value="InterPro"/>
</dbReference>
<dbReference type="GO" id="GO:0046872">
    <property type="term" value="F:metal ion binding"/>
    <property type="evidence" value="ECO:0007669"/>
    <property type="project" value="UniProtKB-KW"/>
</dbReference>
<dbReference type="SUPFAM" id="SSF48056">
    <property type="entry name" value="Di-copper centre-containing domain"/>
    <property type="match status" value="1"/>
</dbReference>
<dbReference type="Proteomes" id="UP001331761">
    <property type="component" value="Unassembled WGS sequence"/>
</dbReference>
<feature type="signal peptide" evidence="3">
    <location>
        <begin position="1"/>
        <end position="19"/>
    </location>
</feature>
<dbReference type="Pfam" id="PF00264">
    <property type="entry name" value="Tyrosinase"/>
    <property type="match status" value="1"/>
</dbReference>
<dbReference type="Gene3D" id="1.10.1280.10">
    <property type="entry name" value="Di-copper center containing domain from catechol oxidase"/>
    <property type="match status" value="1"/>
</dbReference>
<evidence type="ECO:0000256" key="2">
    <source>
        <dbReference type="ARBA" id="ARBA00023008"/>
    </source>
</evidence>
<dbReference type="PANTHER" id="PTHR11474:SF126">
    <property type="entry name" value="TYROSINASE-LIKE PROTEIN TYR-1-RELATED"/>
    <property type="match status" value="1"/>
</dbReference>
<dbReference type="EMBL" id="WIXE01016486">
    <property type="protein sequence ID" value="KAK5972623.1"/>
    <property type="molecule type" value="Genomic_DNA"/>
</dbReference>
<keyword evidence="6" id="KW-1185">Reference proteome</keyword>
<gene>
    <name evidence="5" type="ORF">GCK32_008486</name>
</gene>
<dbReference type="InterPro" id="IPR002227">
    <property type="entry name" value="Tyrosinase_Cu-bd"/>
</dbReference>
<feature type="non-terminal residue" evidence="5">
    <location>
        <position position="175"/>
    </location>
</feature>
<evidence type="ECO:0000259" key="4">
    <source>
        <dbReference type="Pfam" id="PF00264"/>
    </source>
</evidence>
<keyword evidence="3" id="KW-0732">Signal</keyword>